<dbReference type="OrthoDB" id="5404004at2759"/>
<keyword evidence="3" id="KW-1185">Reference proteome</keyword>
<comment type="caution">
    <text evidence="2">The sequence shown here is derived from an EMBL/GenBank/DDBJ whole genome shotgun (WGS) entry which is preliminary data.</text>
</comment>
<protein>
    <submittedName>
        <fullName evidence="2">Uncharacterized protein</fullName>
    </submittedName>
</protein>
<feature type="region of interest" description="Disordered" evidence="1">
    <location>
        <begin position="338"/>
        <end position="369"/>
    </location>
</feature>
<feature type="compositionally biased region" description="Basic and acidic residues" evidence="1">
    <location>
        <begin position="53"/>
        <end position="63"/>
    </location>
</feature>
<feature type="region of interest" description="Disordered" evidence="1">
    <location>
        <begin position="18"/>
        <end position="70"/>
    </location>
</feature>
<evidence type="ECO:0000313" key="3">
    <source>
        <dbReference type="Proteomes" id="UP000247233"/>
    </source>
</evidence>
<dbReference type="GeneID" id="37068932"/>
<dbReference type="RefSeq" id="XP_025398429.1">
    <property type="nucleotide sequence ID" value="XM_025546695.1"/>
</dbReference>
<gene>
    <name evidence="2" type="ORF">BO70DRAFT_397324</name>
</gene>
<feature type="compositionally biased region" description="Basic and acidic residues" evidence="1">
    <location>
        <begin position="413"/>
        <end position="424"/>
    </location>
</feature>
<dbReference type="Proteomes" id="UP000247233">
    <property type="component" value="Unassembled WGS sequence"/>
</dbReference>
<dbReference type="AlphaFoldDB" id="A0A317VZY4"/>
<dbReference type="EMBL" id="MSFL01000016">
    <property type="protein sequence ID" value="PWY79209.1"/>
    <property type="molecule type" value="Genomic_DNA"/>
</dbReference>
<feature type="compositionally biased region" description="Polar residues" evidence="1">
    <location>
        <begin position="219"/>
        <end position="234"/>
    </location>
</feature>
<feature type="compositionally biased region" description="Polar residues" evidence="1">
    <location>
        <begin position="425"/>
        <end position="435"/>
    </location>
</feature>
<evidence type="ECO:0000313" key="2">
    <source>
        <dbReference type="EMBL" id="PWY79209.1"/>
    </source>
</evidence>
<evidence type="ECO:0000256" key="1">
    <source>
        <dbReference type="SAM" id="MobiDB-lite"/>
    </source>
</evidence>
<feature type="compositionally biased region" description="Low complexity" evidence="1">
    <location>
        <begin position="310"/>
        <end position="321"/>
    </location>
</feature>
<feature type="compositionally biased region" description="Basic and acidic residues" evidence="1">
    <location>
        <begin position="359"/>
        <end position="369"/>
    </location>
</feature>
<reference evidence="2 3" key="1">
    <citation type="submission" date="2016-12" db="EMBL/GenBank/DDBJ databases">
        <title>The genomes of Aspergillus section Nigri reveals drivers in fungal speciation.</title>
        <authorList>
            <consortium name="DOE Joint Genome Institute"/>
            <person name="Vesth T.C."/>
            <person name="Nybo J."/>
            <person name="Theobald S."/>
            <person name="Brandl J."/>
            <person name="Frisvad J.C."/>
            <person name="Nielsen K.F."/>
            <person name="Lyhne E.K."/>
            <person name="Kogle M.E."/>
            <person name="Kuo A."/>
            <person name="Riley R."/>
            <person name="Clum A."/>
            <person name="Nolan M."/>
            <person name="Lipzen A."/>
            <person name="Salamov A."/>
            <person name="Henrissat B."/>
            <person name="Wiebenga A."/>
            <person name="De Vries R.P."/>
            <person name="Grigoriev I.V."/>
            <person name="Mortensen U.H."/>
            <person name="Andersen M.R."/>
            <person name="Baker S.E."/>
        </authorList>
    </citation>
    <scope>NUCLEOTIDE SEQUENCE [LARGE SCALE GENOMIC DNA]</scope>
    <source>
        <strain evidence="2 3">CBS 117.55</strain>
    </source>
</reference>
<feature type="region of interest" description="Disordered" evidence="1">
    <location>
        <begin position="128"/>
        <end position="153"/>
    </location>
</feature>
<feature type="compositionally biased region" description="Basic and acidic residues" evidence="1">
    <location>
        <begin position="567"/>
        <end position="577"/>
    </location>
</feature>
<dbReference type="STRING" id="1448321.A0A317VZY4"/>
<feature type="compositionally biased region" description="Polar residues" evidence="1">
    <location>
        <begin position="278"/>
        <end position="287"/>
    </location>
</feature>
<feature type="compositionally biased region" description="Polar residues" evidence="1">
    <location>
        <begin position="445"/>
        <end position="465"/>
    </location>
</feature>
<proteinExistence type="predicted"/>
<feature type="compositionally biased region" description="Low complexity" evidence="1">
    <location>
        <begin position="549"/>
        <end position="563"/>
    </location>
</feature>
<accession>A0A317VZY4</accession>
<dbReference type="VEuPathDB" id="FungiDB:BO70DRAFT_397324"/>
<sequence length="577" mass="62403">MARGTFLGRSRTLRQAEGISAPVLKHSDAQPRKDLKCIEDGANQGLPPPPPPRDFHRPGTSESRHKKKLQALSPGLITQYPPLPASPISSPTGTDYAANGSLIGVALGSPRMIETHSPLAQVQVQEAPPVMPAEKPAEPQPQPRPTLQRKPSKWKKIGGLFKAKNALASAPNQPFYQVKLENEFPMQGSTFSFDPQPRAKLEHPASPSSELEAWPSVASEIQPTVPQPKQQDASPPNVPPQDKEQASGLGPLLHVDIPDIQLERYSVMFGGVLRKNRSSSVDRQSQAFHGVSAPDTDSAALPDLVPPPRRASSPTRSKSPSFTLFPATQVTKASKLLGSQNIPRGPSPIHKSQASLAESRQEDMSKEKNSVVLMVHGSHKPQNSMSSFLSSTTIGSDDEELLLQKLKPVRNYFDAKEPEWEIINRRTSPTEQGPGSKQPPKLAIDTQTCASSETAKSESIPSPANTPAPDHGPQEMKESASPTRSERSSPVAPKHMARRDRNSSTNNATDAKPTEPTEPTNPAPAVEISIARSVSVSRDRWTGDPRFPPTASTTTTPTTSITPHGPAFDHCEMRPLK</sequence>
<feature type="region of interest" description="Disordered" evidence="1">
    <location>
        <begin position="276"/>
        <end position="325"/>
    </location>
</feature>
<organism evidence="2 3">
    <name type="scientific">Aspergillus heteromorphus CBS 117.55</name>
    <dbReference type="NCBI Taxonomy" id="1448321"/>
    <lineage>
        <taxon>Eukaryota</taxon>
        <taxon>Fungi</taxon>
        <taxon>Dikarya</taxon>
        <taxon>Ascomycota</taxon>
        <taxon>Pezizomycotina</taxon>
        <taxon>Eurotiomycetes</taxon>
        <taxon>Eurotiomycetidae</taxon>
        <taxon>Eurotiales</taxon>
        <taxon>Aspergillaceae</taxon>
        <taxon>Aspergillus</taxon>
        <taxon>Aspergillus subgen. Circumdati</taxon>
    </lineage>
</organism>
<feature type="region of interest" description="Disordered" evidence="1">
    <location>
        <begin position="187"/>
        <end position="249"/>
    </location>
</feature>
<name>A0A317VZY4_9EURO</name>
<feature type="compositionally biased region" description="Low complexity" evidence="1">
    <location>
        <begin position="517"/>
        <end position="527"/>
    </location>
</feature>
<feature type="region of interest" description="Disordered" evidence="1">
    <location>
        <begin position="409"/>
        <end position="577"/>
    </location>
</feature>
<feature type="compositionally biased region" description="Basic and acidic residues" evidence="1">
    <location>
        <begin position="25"/>
        <end position="39"/>
    </location>
</feature>